<keyword evidence="1" id="KW-1133">Transmembrane helix</keyword>
<organism evidence="3 4">
    <name type="scientific">Serendipita vermifera MAFF 305830</name>
    <dbReference type="NCBI Taxonomy" id="933852"/>
    <lineage>
        <taxon>Eukaryota</taxon>
        <taxon>Fungi</taxon>
        <taxon>Dikarya</taxon>
        <taxon>Basidiomycota</taxon>
        <taxon>Agaricomycotina</taxon>
        <taxon>Agaricomycetes</taxon>
        <taxon>Sebacinales</taxon>
        <taxon>Serendipitaceae</taxon>
        <taxon>Serendipita</taxon>
    </lineage>
</organism>
<feature type="transmembrane region" description="Helical" evidence="1">
    <location>
        <begin position="90"/>
        <end position="113"/>
    </location>
</feature>
<dbReference type="OrthoDB" id="9514740at2759"/>
<keyword evidence="1" id="KW-0812">Transmembrane</keyword>
<proteinExistence type="predicted"/>
<dbReference type="EMBL" id="KN824293">
    <property type="protein sequence ID" value="KIM28483.1"/>
    <property type="molecule type" value="Genomic_DNA"/>
</dbReference>
<dbReference type="InterPro" id="IPR012317">
    <property type="entry name" value="Poly(ADP-ribose)pol_cat_dom"/>
</dbReference>
<evidence type="ECO:0000256" key="1">
    <source>
        <dbReference type="SAM" id="Phobius"/>
    </source>
</evidence>
<dbReference type="InterPro" id="IPR051712">
    <property type="entry name" value="ARTD-AVP"/>
</dbReference>
<dbReference type="AlphaFoldDB" id="A0A0C2WQK3"/>
<gene>
    <name evidence="3" type="ORF">M408DRAFT_329525</name>
</gene>
<reference evidence="3 4" key="1">
    <citation type="submission" date="2014-04" db="EMBL/GenBank/DDBJ databases">
        <authorList>
            <consortium name="DOE Joint Genome Institute"/>
            <person name="Kuo A."/>
            <person name="Zuccaro A."/>
            <person name="Kohler A."/>
            <person name="Nagy L.G."/>
            <person name="Floudas D."/>
            <person name="Copeland A."/>
            <person name="Barry K.W."/>
            <person name="Cichocki N."/>
            <person name="Veneault-Fourrey C."/>
            <person name="LaButti K."/>
            <person name="Lindquist E.A."/>
            <person name="Lipzen A."/>
            <person name="Lundell T."/>
            <person name="Morin E."/>
            <person name="Murat C."/>
            <person name="Sun H."/>
            <person name="Tunlid A."/>
            <person name="Henrissat B."/>
            <person name="Grigoriev I.V."/>
            <person name="Hibbett D.S."/>
            <person name="Martin F."/>
            <person name="Nordberg H.P."/>
            <person name="Cantor M.N."/>
            <person name="Hua S.X."/>
        </authorList>
    </citation>
    <scope>NUCLEOTIDE SEQUENCE [LARGE SCALE GENOMIC DNA]</scope>
    <source>
        <strain evidence="3 4">MAFF 305830</strain>
    </source>
</reference>
<sequence>MAVFRSYFIITCILLVAALIASAICTWTLQNTSARSQRYYPGGMWPTLGFIAFIGWSTLIITGLQALFYQFGWWERFIREANAMRFFKLHLIYMAIYTIFWLSAAGAITSFIPQHCDQIENCPQAQAGAGFAWIVEICFVVNLLYLFIVRYRINNGSITVDLSPGLPTTVKQKQAAPAMQTTNGSSTPSHLIEKLCLQCKSAQCVDGSVYCGPNCVVASRNGAPKLVELPAAHYMFRRISDMLKAAWTHPTGKPTPQHIFVIVSTEDNDRMYKAYKEGVESQRRFLPRNMTEGNEQYRWHGTTRECKVGDPGQKALCTSASCPMCCIMRHSYDVDKFGPRWGRFGKGVYCSATSSKSNDYSKNLSHSPWTALLLNSVVVGNPYNMYDNSPQQFHPPDGYDSIIGQPGRALNYDETIVYRNDAIRPVYLILYLTPRASSG</sequence>
<dbReference type="STRING" id="933852.A0A0C2WQK3"/>
<evidence type="ECO:0000313" key="4">
    <source>
        <dbReference type="Proteomes" id="UP000054097"/>
    </source>
</evidence>
<keyword evidence="1" id="KW-0472">Membrane</keyword>
<dbReference type="GO" id="GO:0005634">
    <property type="term" value="C:nucleus"/>
    <property type="evidence" value="ECO:0007669"/>
    <property type="project" value="TreeGrafter"/>
</dbReference>
<protein>
    <recommendedName>
        <fullName evidence="2">PARP catalytic domain-containing protein</fullName>
    </recommendedName>
</protein>
<reference evidence="4" key="2">
    <citation type="submission" date="2015-01" db="EMBL/GenBank/DDBJ databases">
        <title>Evolutionary Origins and Diversification of the Mycorrhizal Mutualists.</title>
        <authorList>
            <consortium name="DOE Joint Genome Institute"/>
            <consortium name="Mycorrhizal Genomics Consortium"/>
            <person name="Kohler A."/>
            <person name="Kuo A."/>
            <person name="Nagy L.G."/>
            <person name="Floudas D."/>
            <person name="Copeland A."/>
            <person name="Barry K.W."/>
            <person name="Cichocki N."/>
            <person name="Veneault-Fourrey C."/>
            <person name="LaButti K."/>
            <person name="Lindquist E.A."/>
            <person name="Lipzen A."/>
            <person name="Lundell T."/>
            <person name="Morin E."/>
            <person name="Murat C."/>
            <person name="Riley R."/>
            <person name="Ohm R."/>
            <person name="Sun H."/>
            <person name="Tunlid A."/>
            <person name="Henrissat B."/>
            <person name="Grigoriev I.V."/>
            <person name="Hibbett D.S."/>
            <person name="Martin F."/>
        </authorList>
    </citation>
    <scope>NUCLEOTIDE SEQUENCE [LARGE SCALE GENOMIC DNA]</scope>
    <source>
        <strain evidence="4">MAFF 305830</strain>
    </source>
</reference>
<dbReference type="HOGENOM" id="CLU_676378_0_0_1"/>
<dbReference type="PANTHER" id="PTHR45740">
    <property type="entry name" value="POLY [ADP-RIBOSE] POLYMERASE"/>
    <property type="match status" value="1"/>
</dbReference>
<feature type="transmembrane region" description="Helical" evidence="1">
    <location>
        <begin position="125"/>
        <end position="148"/>
    </location>
</feature>
<feature type="transmembrane region" description="Helical" evidence="1">
    <location>
        <begin position="47"/>
        <end position="69"/>
    </location>
</feature>
<feature type="domain" description="PARP catalytic" evidence="2">
    <location>
        <begin position="280"/>
        <end position="421"/>
    </location>
</feature>
<dbReference type="GO" id="GO:0003950">
    <property type="term" value="F:NAD+ poly-ADP-ribosyltransferase activity"/>
    <property type="evidence" value="ECO:0007669"/>
    <property type="project" value="InterPro"/>
</dbReference>
<dbReference type="GO" id="GO:1990404">
    <property type="term" value="F:NAD+-protein mono-ADP-ribosyltransferase activity"/>
    <property type="evidence" value="ECO:0007669"/>
    <property type="project" value="TreeGrafter"/>
</dbReference>
<accession>A0A0C2WQK3</accession>
<dbReference type="Gene3D" id="3.90.228.10">
    <property type="match status" value="1"/>
</dbReference>
<dbReference type="Pfam" id="PF00644">
    <property type="entry name" value="PARP"/>
    <property type="match status" value="1"/>
</dbReference>
<evidence type="ECO:0000259" key="2">
    <source>
        <dbReference type="Pfam" id="PF00644"/>
    </source>
</evidence>
<name>A0A0C2WQK3_SERVB</name>
<keyword evidence="4" id="KW-1185">Reference proteome</keyword>
<dbReference type="Proteomes" id="UP000054097">
    <property type="component" value="Unassembled WGS sequence"/>
</dbReference>
<dbReference type="PANTHER" id="PTHR45740:SF2">
    <property type="entry name" value="POLY [ADP-RIBOSE] POLYMERASE"/>
    <property type="match status" value="1"/>
</dbReference>
<evidence type="ECO:0000313" key="3">
    <source>
        <dbReference type="EMBL" id="KIM28483.1"/>
    </source>
</evidence>
<dbReference type="SUPFAM" id="SSF56399">
    <property type="entry name" value="ADP-ribosylation"/>
    <property type="match status" value="1"/>
</dbReference>